<accession>A0A0C3F761</accession>
<proteinExistence type="predicted"/>
<dbReference type="AlphaFoldDB" id="A0A0C3F761"/>
<reference evidence="1 2" key="1">
    <citation type="submission" date="2014-04" db="EMBL/GenBank/DDBJ databases">
        <authorList>
            <consortium name="DOE Joint Genome Institute"/>
            <person name="Kuo A."/>
            <person name="Tarkka M."/>
            <person name="Buscot F."/>
            <person name="Kohler A."/>
            <person name="Nagy L.G."/>
            <person name="Floudas D."/>
            <person name="Copeland A."/>
            <person name="Barry K.W."/>
            <person name="Cichocki N."/>
            <person name="Veneault-Fourrey C."/>
            <person name="LaButti K."/>
            <person name="Lindquist E.A."/>
            <person name="Lipzen A."/>
            <person name="Lundell T."/>
            <person name="Morin E."/>
            <person name="Murat C."/>
            <person name="Sun H."/>
            <person name="Tunlid A."/>
            <person name="Henrissat B."/>
            <person name="Grigoriev I.V."/>
            <person name="Hibbett D.S."/>
            <person name="Martin F."/>
            <person name="Nordberg H.P."/>
            <person name="Cantor M.N."/>
            <person name="Hua S.X."/>
        </authorList>
    </citation>
    <scope>NUCLEOTIDE SEQUENCE [LARGE SCALE GENOMIC DNA]</scope>
    <source>
        <strain evidence="1 2">F 1598</strain>
    </source>
</reference>
<evidence type="ECO:0000313" key="1">
    <source>
        <dbReference type="EMBL" id="KIM75661.1"/>
    </source>
</evidence>
<dbReference type="Proteomes" id="UP000054166">
    <property type="component" value="Unassembled WGS sequence"/>
</dbReference>
<dbReference type="HOGENOM" id="CLU_2455539_0_0_1"/>
<protein>
    <submittedName>
        <fullName evidence="1">Uncharacterized protein</fullName>
    </submittedName>
</protein>
<keyword evidence="2" id="KW-1185">Reference proteome</keyword>
<gene>
    <name evidence="1" type="ORF">PILCRDRAFT_669267</name>
</gene>
<evidence type="ECO:0000313" key="2">
    <source>
        <dbReference type="Proteomes" id="UP000054166"/>
    </source>
</evidence>
<dbReference type="InParanoid" id="A0A0C3F761"/>
<name>A0A0C3F761_PILCF</name>
<reference evidence="2" key="2">
    <citation type="submission" date="2015-01" db="EMBL/GenBank/DDBJ databases">
        <title>Evolutionary Origins and Diversification of the Mycorrhizal Mutualists.</title>
        <authorList>
            <consortium name="DOE Joint Genome Institute"/>
            <consortium name="Mycorrhizal Genomics Consortium"/>
            <person name="Kohler A."/>
            <person name="Kuo A."/>
            <person name="Nagy L.G."/>
            <person name="Floudas D."/>
            <person name="Copeland A."/>
            <person name="Barry K.W."/>
            <person name="Cichocki N."/>
            <person name="Veneault-Fourrey C."/>
            <person name="LaButti K."/>
            <person name="Lindquist E.A."/>
            <person name="Lipzen A."/>
            <person name="Lundell T."/>
            <person name="Morin E."/>
            <person name="Murat C."/>
            <person name="Riley R."/>
            <person name="Ohm R."/>
            <person name="Sun H."/>
            <person name="Tunlid A."/>
            <person name="Henrissat B."/>
            <person name="Grigoriev I.V."/>
            <person name="Hibbett D.S."/>
            <person name="Martin F."/>
        </authorList>
    </citation>
    <scope>NUCLEOTIDE SEQUENCE [LARGE SCALE GENOMIC DNA]</scope>
    <source>
        <strain evidence="2">F 1598</strain>
    </source>
</reference>
<sequence>MWGFINVLAGISNVKSSHRDSAILAMLRKSYLQYVTRSGEADCLGDTADSWSRCHPLLVINGSRILNDVNATRVDHNSLHIGACSTRPL</sequence>
<dbReference type="EMBL" id="KN833044">
    <property type="protein sequence ID" value="KIM75661.1"/>
    <property type="molecule type" value="Genomic_DNA"/>
</dbReference>
<organism evidence="1 2">
    <name type="scientific">Piloderma croceum (strain F 1598)</name>
    <dbReference type="NCBI Taxonomy" id="765440"/>
    <lineage>
        <taxon>Eukaryota</taxon>
        <taxon>Fungi</taxon>
        <taxon>Dikarya</taxon>
        <taxon>Basidiomycota</taxon>
        <taxon>Agaricomycotina</taxon>
        <taxon>Agaricomycetes</taxon>
        <taxon>Agaricomycetidae</taxon>
        <taxon>Atheliales</taxon>
        <taxon>Atheliaceae</taxon>
        <taxon>Piloderma</taxon>
    </lineage>
</organism>